<keyword evidence="4 9" id="KW-0032">Aminotransferase</keyword>
<gene>
    <name evidence="9" type="primary">LOC115890659</name>
</gene>
<dbReference type="FunCoup" id="A0A6J2YU38">
    <property type="interactions" value="14"/>
</dbReference>
<reference evidence="9" key="1">
    <citation type="submission" date="2025-08" db="UniProtKB">
        <authorList>
            <consortium name="RefSeq"/>
        </authorList>
    </citation>
    <scope>IDENTIFICATION</scope>
    <source>
        <tissue evidence="9">Gonads</tissue>
    </source>
</reference>
<dbReference type="PANTHER" id="PTHR42790:SF19">
    <property type="entry name" value="KYNURENINE_ALPHA-AMINOADIPATE AMINOTRANSFERASE, MITOCHONDRIAL"/>
    <property type="match status" value="1"/>
</dbReference>
<dbReference type="RefSeq" id="XP_030766817.1">
    <property type="nucleotide sequence ID" value="XM_030910957.1"/>
</dbReference>
<dbReference type="Proteomes" id="UP000504635">
    <property type="component" value="Unplaced"/>
</dbReference>
<dbReference type="KEGG" id="soy:115890659"/>
<dbReference type="InterPro" id="IPR050859">
    <property type="entry name" value="Class-I_PLP-dep_aminotransf"/>
</dbReference>
<dbReference type="SUPFAM" id="SSF53383">
    <property type="entry name" value="PLP-dependent transferases"/>
    <property type="match status" value="1"/>
</dbReference>
<feature type="domain" description="Aminotransferase class I/classII large" evidence="7">
    <location>
        <begin position="74"/>
        <end position="414"/>
    </location>
</feature>
<dbReference type="InterPro" id="IPR004839">
    <property type="entry name" value="Aminotransferase_I/II_large"/>
</dbReference>
<sequence length="441" mass="50188">MEKASFNVDYSKFINLRASRRRPALTRELTKRQYGAPKESISLAEGMPNEVTFPFQAMNLVLKDGTTISIQGQQLHTALQYIPSQGYPALLKKLRDFMMEIHNPPCWEGRDIIMTNGSQEGISKTLEMLVEDGDTVLTQDPLYAGTEIILKPFKPSLIGIEQDEHGIIPSKLIEALECCKAYTEEGGGRMPKVIYLNPTGSNPTGVTMPLERRKEVYDICCKYDLLILEDDAYYFLHFLDEHPVSFLSLDTEGRVIRFDSMSKVLSSGLRLAWLTAPRQLVQNIELHIQSSILHPSTLSQVILDNLITAWGFNGLISHFDYVRRYYQARRDFTVASMERHLKNLCEWSIPTGGMFVWIKVHGVADVYDMLLSRGLKKNITFVPGHAFMADPTKACNYIRASFSKTPLKQIDKAMKLLGELIKEEHLLLRRKLDGLENNILR</sequence>
<evidence type="ECO:0000256" key="3">
    <source>
        <dbReference type="ARBA" id="ARBA00011738"/>
    </source>
</evidence>
<dbReference type="GO" id="GO:0030170">
    <property type="term" value="F:pyridoxal phosphate binding"/>
    <property type="evidence" value="ECO:0007669"/>
    <property type="project" value="InterPro"/>
</dbReference>
<keyword evidence="6" id="KW-0663">Pyridoxal phosphate</keyword>
<dbReference type="GeneID" id="115890659"/>
<dbReference type="PANTHER" id="PTHR42790">
    <property type="entry name" value="AMINOTRANSFERASE"/>
    <property type="match status" value="1"/>
</dbReference>
<dbReference type="InterPro" id="IPR015424">
    <property type="entry name" value="PyrdxlP-dep_Trfase"/>
</dbReference>
<dbReference type="GO" id="GO:1901605">
    <property type="term" value="P:alpha-amino acid metabolic process"/>
    <property type="evidence" value="ECO:0007669"/>
    <property type="project" value="TreeGrafter"/>
</dbReference>
<accession>A0A6J2YU38</accession>
<dbReference type="FunFam" id="3.90.1150.10:FF:000166">
    <property type="entry name" value="Kynurenine/alpha-aminoadipate aminotransferase, mitochondrial"/>
    <property type="match status" value="1"/>
</dbReference>
<keyword evidence="5" id="KW-0808">Transferase</keyword>
<dbReference type="Gene3D" id="3.40.640.10">
    <property type="entry name" value="Type I PLP-dependent aspartate aminotransferase-like (Major domain)"/>
    <property type="match status" value="1"/>
</dbReference>
<evidence type="ECO:0000259" key="7">
    <source>
        <dbReference type="Pfam" id="PF00155"/>
    </source>
</evidence>
<evidence type="ECO:0000313" key="8">
    <source>
        <dbReference type="Proteomes" id="UP000504635"/>
    </source>
</evidence>
<evidence type="ECO:0000256" key="6">
    <source>
        <dbReference type="ARBA" id="ARBA00022898"/>
    </source>
</evidence>
<evidence type="ECO:0000256" key="2">
    <source>
        <dbReference type="ARBA" id="ARBA00007441"/>
    </source>
</evidence>
<dbReference type="GO" id="GO:0016212">
    <property type="term" value="F:kynurenine-oxoglutarate transaminase activity"/>
    <property type="evidence" value="ECO:0007669"/>
    <property type="project" value="TreeGrafter"/>
</dbReference>
<proteinExistence type="inferred from homology"/>
<evidence type="ECO:0000256" key="1">
    <source>
        <dbReference type="ARBA" id="ARBA00001933"/>
    </source>
</evidence>
<comment type="subunit">
    <text evidence="3">Homodimer.</text>
</comment>
<dbReference type="Pfam" id="PF00155">
    <property type="entry name" value="Aminotran_1_2"/>
    <property type="match status" value="1"/>
</dbReference>
<dbReference type="AlphaFoldDB" id="A0A6J2YU38"/>
<evidence type="ECO:0000313" key="9">
    <source>
        <dbReference type="RefSeq" id="XP_030766817.1"/>
    </source>
</evidence>
<evidence type="ECO:0000256" key="4">
    <source>
        <dbReference type="ARBA" id="ARBA00022576"/>
    </source>
</evidence>
<comment type="cofactor">
    <cofactor evidence="1">
        <name>pyridoxal 5'-phosphate</name>
        <dbReference type="ChEBI" id="CHEBI:597326"/>
    </cofactor>
</comment>
<evidence type="ECO:0000256" key="5">
    <source>
        <dbReference type="ARBA" id="ARBA00022679"/>
    </source>
</evidence>
<comment type="similarity">
    <text evidence="2">Belongs to the class-I pyridoxal-phosphate-dependent aminotransferase family.</text>
</comment>
<dbReference type="OrthoDB" id="691673at2759"/>
<dbReference type="InterPro" id="IPR015421">
    <property type="entry name" value="PyrdxlP-dep_Trfase_major"/>
</dbReference>
<dbReference type="CDD" id="cd00609">
    <property type="entry name" value="AAT_like"/>
    <property type="match status" value="1"/>
</dbReference>
<dbReference type="InParanoid" id="A0A6J2YU38"/>
<dbReference type="FunFam" id="3.40.640.10:FF:000053">
    <property type="entry name" value="Aminotransferase, class I"/>
    <property type="match status" value="1"/>
</dbReference>
<keyword evidence="8" id="KW-1185">Reference proteome</keyword>
<protein>
    <submittedName>
        <fullName evidence="9">Kynurenine/alpha-aminoadipate aminotransferase, mitochondrial</fullName>
    </submittedName>
</protein>
<organism evidence="8 9">
    <name type="scientific">Sitophilus oryzae</name>
    <name type="common">Rice weevil</name>
    <name type="synonym">Curculio oryzae</name>
    <dbReference type="NCBI Taxonomy" id="7048"/>
    <lineage>
        <taxon>Eukaryota</taxon>
        <taxon>Metazoa</taxon>
        <taxon>Ecdysozoa</taxon>
        <taxon>Arthropoda</taxon>
        <taxon>Hexapoda</taxon>
        <taxon>Insecta</taxon>
        <taxon>Pterygota</taxon>
        <taxon>Neoptera</taxon>
        <taxon>Endopterygota</taxon>
        <taxon>Coleoptera</taxon>
        <taxon>Polyphaga</taxon>
        <taxon>Cucujiformia</taxon>
        <taxon>Curculionidae</taxon>
        <taxon>Dryophthorinae</taxon>
        <taxon>Sitophilus</taxon>
    </lineage>
</organism>
<name>A0A6J2YU38_SITOR</name>